<dbReference type="InterPro" id="IPR001609">
    <property type="entry name" value="Myosin_head_motor_dom-like"/>
</dbReference>
<evidence type="ECO:0000313" key="14">
    <source>
        <dbReference type="EMBL" id="KAJ8304955.1"/>
    </source>
</evidence>
<dbReference type="Gene3D" id="1.20.5.4820">
    <property type="match status" value="1"/>
</dbReference>
<proteinExistence type="inferred from homology"/>
<keyword evidence="11" id="KW-0009">Actin-binding</keyword>
<dbReference type="InterPro" id="IPR052409">
    <property type="entry name" value="Myosin-III_kinase_activity"/>
</dbReference>
<comment type="similarity">
    <text evidence="11">Belongs to the TRAFAC class myosin-kinesin ATPase superfamily. Myosin family.</text>
</comment>
<evidence type="ECO:0000256" key="9">
    <source>
        <dbReference type="ARBA" id="ARBA00023212"/>
    </source>
</evidence>
<name>A0ABQ9EIE3_TEGGR</name>
<keyword evidence="10" id="KW-0966">Cell projection</keyword>
<feature type="transmembrane region" description="Helical" evidence="12">
    <location>
        <begin position="898"/>
        <end position="917"/>
    </location>
</feature>
<dbReference type="InterPro" id="IPR036961">
    <property type="entry name" value="Kinesin_motor_dom_sf"/>
</dbReference>
<keyword evidence="6 11" id="KW-0067">ATP-binding</keyword>
<evidence type="ECO:0000313" key="15">
    <source>
        <dbReference type="Proteomes" id="UP001217089"/>
    </source>
</evidence>
<keyword evidence="4" id="KW-0677">Repeat</keyword>
<evidence type="ECO:0000256" key="7">
    <source>
        <dbReference type="ARBA" id="ARBA00023123"/>
    </source>
</evidence>
<dbReference type="PRINTS" id="PR00193">
    <property type="entry name" value="MYOSINHEAVY"/>
</dbReference>
<dbReference type="Gene3D" id="1.10.10.820">
    <property type="match status" value="1"/>
</dbReference>
<feature type="transmembrane region" description="Helical" evidence="12">
    <location>
        <begin position="848"/>
        <end position="868"/>
    </location>
</feature>
<keyword evidence="12" id="KW-1133">Transmembrane helix</keyword>
<dbReference type="Proteomes" id="UP001217089">
    <property type="component" value="Unassembled WGS sequence"/>
</dbReference>
<evidence type="ECO:0000256" key="4">
    <source>
        <dbReference type="ARBA" id="ARBA00022737"/>
    </source>
</evidence>
<dbReference type="PANTHER" id="PTHR46256">
    <property type="entry name" value="AGAP011099-PA"/>
    <property type="match status" value="1"/>
</dbReference>
<evidence type="ECO:0000256" key="8">
    <source>
        <dbReference type="ARBA" id="ARBA00023175"/>
    </source>
</evidence>
<comment type="subcellular location">
    <subcellularLocation>
        <location evidence="2">Cell projection</location>
    </subcellularLocation>
    <subcellularLocation>
        <location evidence="1">Cytoplasm</location>
        <location evidence="1">Cytoskeleton</location>
    </subcellularLocation>
</comment>
<evidence type="ECO:0000256" key="11">
    <source>
        <dbReference type="PROSITE-ProRule" id="PRU00782"/>
    </source>
</evidence>
<feature type="transmembrane region" description="Helical" evidence="12">
    <location>
        <begin position="785"/>
        <end position="811"/>
    </location>
</feature>
<feature type="transmembrane region" description="Helical" evidence="12">
    <location>
        <begin position="938"/>
        <end position="959"/>
    </location>
</feature>
<dbReference type="PANTHER" id="PTHR46256:SF3">
    <property type="entry name" value="MYOSIN MOTOR DOMAIN-CONTAINING PROTEIN"/>
    <property type="match status" value="1"/>
</dbReference>
<feature type="binding site" evidence="11">
    <location>
        <begin position="104"/>
        <end position="111"/>
    </location>
    <ligand>
        <name>ATP</name>
        <dbReference type="ChEBI" id="CHEBI:30616"/>
    </ligand>
</feature>
<gene>
    <name evidence="14" type="ORF">KUTeg_018538</name>
</gene>
<organism evidence="14 15">
    <name type="scientific">Tegillarca granosa</name>
    <name type="common">Malaysian cockle</name>
    <name type="synonym">Anadara granosa</name>
    <dbReference type="NCBI Taxonomy" id="220873"/>
    <lineage>
        <taxon>Eukaryota</taxon>
        <taxon>Metazoa</taxon>
        <taxon>Spiralia</taxon>
        <taxon>Lophotrochozoa</taxon>
        <taxon>Mollusca</taxon>
        <taxon>Bivalvia</taxon>
        <taxon>Autobranchia</taxon>
        <taxon>Pteriomorphia</taxon>
        <taxon>Arcoida</taxon>
        <taxon>Arcoidea</taxon>
        <taxon>Arcidae</taxon>
        <taxon>Tegillarca</taxon>
    </lineage>
</organism>
<evidence type="ECO:0000259" key="13">
    <source>
        <dbReference type="PROSITE" id="PS51456"/>
    </source>
</evidence>
<keyword evidence="3" id="KW-0963">Cytoplasm</keyword>
<accession>A0ABQ9EIE3</accession>
<feature type="region of interest" description="Actin-binding" evidence="11">
    <location>
        <begin position="605"/>
        <end position="627"/>
    </location>
</feature>
<sequence length="1072" mass="122746">MSSGTLPSPKDVVDLSTLDNLDNDIILYHLQKRFENGHFYTYIGDVLVALNPCRDIQIYGEEYHRKYKDLRVRQNEEPHIYYIADVTYRNLIESQFKQCIVVTGDSGAGKTETTKYVLKHLTNRAKCAIPDLVDRLSRVNPLIEMFGNAATVLNSNSSRFGKLIELQYTNNGELLGGRIQTFVLEKSRVVNHGIGEKNFHIFHSLIAGIDEQKLLYYYIENPTKYRILHENGVRPDTSHGLYNDPEEMRKYYKLFTEAETIMRSTGFSDEDVHNLYQILSAILNISNIEFEEDEETSGLVIANEGHLLAGSEMLRLPDHGDLTAALITNTTYVNGEEIKSFKSIRQAEDGRDSVCKELYRCLFTGIIEKVNVILKPGIQRTRSGQALSIGILDISGFENLQQNSFEQLLINITNEKLHQYFQQQIFDVEYKDYKLEGIEAHEINFFDNRDVLNLLFKELGILSILDEEIVAPGSSDTTLVSKYNKYLKDSPCYKHKGNTKEFAIIHYAGQVQYKADGFLDKNRGTLSRNLKQCLFKSENIFVVNFLEYNSTQTAMKTKLNRGDSLSKSKAREISRSIDRAGDKHRSDRSAAKMYDSEAHKFQQSLNELNDKLSQAKPMFIRCVKPNFDLTRDVFDIKTVSKQLKASGILEVTKIRKDGYPVRLKFDFFINKYVKAMKTDAINADPRLQAQSILQNCGVKDYKLGKTKVFMKTGDTDKIEVYIDNMRKNAVKDIEREGIKKKQPSSLSTNSGNSSITSTWDIFRVTERDIEGCGNFENNFLTGCRFFTGFIIFLLALVIDAIYASGTALLVFKVLPKFDILTNLTITFAIGQTPALLNSFNQIRRKRKFVMRIFAIVFAFLALVAQFIINPFVYGVGLTNIWIEESSFANVTLDFTDTWYLTLAIFFISVGWIENFVYDDVLGIPFIKWRKSLNKSRDKVILISEPIKVAIFIGMAFILIPDTHLSLSILKNNTLETNDTIEPSYREIKTPESLLTKWNMNVTNITYNKLDGIKEFISENYGLIIKILCDIMKTIGRPKYFNESIARQCYEQKIHITNLMDWKNLNCSLRAMG</sequence>
<dbReference type="Pfam" id="PF00063">
    <property type="entry name" value="Myosin_head"/>
    <property type="match status" value="1"/>
</dbReference>
<dbReference type="PROSITE" id="PS51456">
    <property type="entry name" value="MYOSIN_MOTOR"/>
    <property type="match status" value="1"/>
</dbReference>
<protein>
    <recommendedName>
        <fullName evidence="13">Myosin motor domain-containing protein</fullName>
    </recommendedName>
</protein>
<feature type="domain" description="Myosin motor" evidence="13">
    <location>
        <begin position="10"/>
        <end position="727"/>
    </location>
</feature>
<keyword evidence="12" id="KW-0812">Transmembrane</keyword>
<evidence type="ECO:0000256" key="1">
    <source>
        <dbReference type="ARBA" id="ARBA00004245"/>
    </source>
</evidence>
<dbReference type="SUPFAM" id="SSF52540">
    <property type="entry name" value="P-loop containing nucleoside triphosphate hydrolases"/>
    <property type="match status" value="1"/>
</dbReference>
<evidence type="ECO:0000256" key="2">
    <source>
        <dbReference type="ARBA" id="ARBA00004316"/>
    </source>
</evidence>
<evidence type="ECO:0000256" key="3">
    <source>
        <dbReference type="ARBA" id="ARBA00022490"/>
    </source>
</evidence>
<reference evidence="14 15" key="1">
    <citation type="submission" date="2022-12" db="EMBL/GenBank/DDBJ databases">
        <title>Chromosome-level genome of Tegillarca granosa.</title>
        <authorList>
            <person name="Kim J."/>
        </authorList>
    </citation>
    <scope>NUCLEOTIDE SEQUENCE [LARGE SCALE GENOMIC DNA]</scope>
    <source>
        <strain evidence="14">Teg-2019</strain>
        <tissue evidence="14">Adductor muscle</tissue>
    </source>
</reference>
<dbReference type="Gene3D" id="1.20.120.720">
    <property type="entry name" value="Myosin VI head, motor domain, U50 subdomain"/>
    <property type="match status" value="1"/>
</dbReference>
<evidence type="ECO:0000256" key="12">
    <source>
        <dbReference type="SAM" id="Phobius"/>
    </source>
</evidence>
<dbReference type="InterPro" id="IPR027417">
    <property type="entry name" value="P-loop_NTPase"/>
</dbReference>
<keyword evidence="12" id="KW-0472">Membrane</keyword>
<dbReference type="SMART" id="SM00242">
    <property type="entry name" value="MYSc"/>
    <property type="match status" value="1"/>
</dbReference>
<keyword evidence="8 11" id="KW-0505">Motor protein</keyword>
<evidence type="ECO:0000256" key="5">
    <source>
        <dbReference type="ARBA" id="ARBA00022741"/>
    </source>
</evidence>
<comment type="caution">
    <text evidence="14">The sequence shown here is derived from an EMBL/GenBank/DDBJ whole genome shotgun (WGS) entry which is preliminary data.</text>
</comment>
<keyword evidence="15" id="KW-1185">Reference proteome</keyword>
<dbReference type="EMBL" id="JARBDR010000903">
    <property type="protein sequence ID" value="KAJ8304955.1"/>
    <property type="molecule type" value="Genomic_DNA"/>
</dbReference>
<keyword evidence="5 11" id="KW-0547">Nucleotide-binding</keyword>
<evidence type="ECO:0000256" key="6">
    <source>
        <dbReference type="ARBA" id="ARBA00022840"/>
    </source>
</evidence>
<evidence type="ECO:0000256" key="10">
    <source>
        <dbReference type="ARBA" id="ARBA00023273"/>
    </source>
</evidence>
<keyword evidence="9" id="KW-0206">Cytoskeleton</keyword>
<dbReference type="Gene3D" id="1.20.58.530">
    <property type="match status" value="1"/>
</dbReference>
<dbReference type="Gene3D" id="3.40.850.10">
    <property type="entry name" value="Kinesin motor domain"/>
    <property type="match status" value="1"/>
</dbReference>
<keyword evidence="7 11" id="KW-0518">Myosin</keyword>